<protein>
    <recommendedName>
        <fullName evidence="5">BUD13 homolog</fullName>
    </recommendedName>
</protein>
<feature type="compositionally biased region" description="Basic and acidic residues" evidence="2">
    <location>
        <begin position="8"/>
        <end position="22"/>
    </location>
</feature>
<dbReference type="GO" id="GO:0000398">
    <property type="term" value="P:mRNA splicing, via spliceosome"/>
    <property type="evidence" value="ECO:0007669"/>
    <property type="project" value="TreeGrafter"/>
</dbReference>
<name>A0AAN9J6S8_CLITE</name>
<evidence type="ECO:0000313" key="4">
    <source>
        <dbReference type="Proteomes" id="UP001359559"/>
    </source>
</evidence>
<comment type="similarity">
    <text evidence="1">Belongs to the CWC26 family.</text>
</comment>
<feature type="compositionally biased region" description="Basic and acidic residues" evidence="2">
    <location>
        <begin position="257"/>
        <end position="267"/>
    </location>
</feature>
<feature type="compositionally biased region" description="Basic and acidic residues" evidence="2">
    <location>
        <begin position="361"/>
        <end position="380"/>
    </location>
</feature>
<feature type="compositionally biased region" description="Acidic residues" evidence="2">
    <location>
        <begin position="55"/>
        <end position="64"/>
    </location>
</feature>
<feature type="compositionally biased region" description="Polar residues" evidence="2">
    <location>
        <begin position="103"/>
        <end position="119"/>
    </location>
</feature>
<proteinExistence type="inferred from homology"/>
<feature type="compositionally biased region" description="Basic and acidic residues" evidence="2">
    <location>
        <begin position="65"/>
        <end position="87"/>
    </location>
</feature>
<dbReference type="GO" id="GO:0003723">
    <property type="term" value="F:RNA binding"/>
    <property type="evidence" value="ECO:0007669"/>
    <property type="project" value="TreeGrafter"/>
</dbReference>
<feature type="compositionally biased region" description="Low complexity" evidence="2">
    <location>
        <begin position="318"/>
        <end position="333"/>
    </location>
</feature>
<organism evidence="3 4">
    <name type="scientific">Clitoria ternatea</name>
    <name type="common">Butterfly pea</name>
    <dbReference type="NCBI Taxonomy" id="43366"/>
    <lineage>
        <taxon>Eukaryota</taxon>
        <taxon>Viridiplantae</taxon>
        <taxon>Streptophyta</taxon>
        <taxon>Embryophyta</taxon>
        <taxon>Tracheophyta</taxon>
        <taxon>Spermatophyta</taxon>
        <taxon>Magnoliopsida</taxon>
        <taxon>eudicotyledons</taxon>
        <taxon>Gunneridae</taxon>
        <taxon>Pentapetalae</taxon>
        <taxon>rosids</taxon>
        <taxon>fabids</taxon>
        <taxon>Fabales</taxon>
        <taxon>Fabaceae</taxon>
        <taxon>Papilionoideae</taxon>
        <taxon>50 kb inversion clade</taxon>
        <taxon>NPAAA clade</taxon>
        <taxon>indigoferoid/millettioid clade</taxon>
        <taxon>Phaseoleae</taxon>
        <taxon>Clitoria</taxon>
    </lineage>
</organism>
<dbReference type="GO" id="GO:0070274">
    <property type="term" value="C:RES complex"/>
    <property type="evidence" value="ECO:0007669"/>
    <property type="project" value="TreeGrafter"/>
</dbReference>
<dbReference type="InterPro" id="IPR018609">
    <property type="entry name" value="Bud13"/>
</dbReference>
<keyword evidence="4" id="KW-1185">Reference proteome</keyword>
<comment type="caution">
    <text evidence="3">The sequence shown here is derived from an EMBL/GenBank/DDBJ whole genome shotgun (WGS) entry which is preliminary data.</text>
</comment>
<dbReference type="EMBL" id="JAYKXN010000004">
    <property type="protein sequence ID" value="KAK7292676.1"/>
    <property type="molecule type" value="Genomic_DNA"/>
</dbReference>
<feature type="compositionally biased region" description="Basic residues" evidence="2">
    <location>
        <begin position="23"/>
        <end position="33"/>
    </location>
</feature>
<evidence type="ECO:0008006" key="5">
    <source>
        <dbReference type="Google" id="ProtNLM"/>
    </source>
</evidence>
<dbReference type="Proteomes" id="UP001359559">
    <property type="component" value="Unassembled WGS sequence"/>
</dbReference>
<feature type="compositionally biased region" description="Polar residues" evidence="2">
    <location>
        <begin position="346"/>
        <end position="356"/>
    </location>
</feature>
<feature type="compositionally biased region" description="Basic and acidic residues" evidence="2">
    <location>
        <begin position="143"/>
        <end position="160"/>
    </location>
</feature>
<feature type="region of interest" description="Disordered" evidence="2">
    <location>
        <begin position="1"/>
        <end position="391"/>
    </location>
</feature>
<evidence type="ECO:0000313" key="3">
    <source>
        <dbReference type="EMBL" id="KAK7292676.1"/>
    </source>
</evidence>
<feature type="compositionally biased region" description="Polar residues" evidence="2">
    <location>
        <begin position="186"/>
        <end position="196"/>
    </location>
</feature>
<dbReference type="Pfam" id="PF09736">
    <property type="entry name" value="Bud13"/>
    <property type="match status" value="1"/>
</dbReference>
<evidence type="ECO:0000256" key="2">
    <source>
        <dbReference type="SAM" id="MobiDB-lite"/>
    </source>
</evidence>
<dbReference type="GO" id="GO:0005684">
    <property type="term" value="C:U2-type spliceosomal complex"/>
    <property type="evidence" value="ECO:0007669"/>
    <property type="project" value="TreeGrafter"/>
</dbReference>
<dbReference type="PANTHER" id="PTHR31809:SF0">
    <property type="entry name" value="BUD13 HOMOLOG"/>
    <property type="match status" value="1"/>
</dbReference>
<gene>
    <name evidence="3" type="ORF">RJT34_15527</name>
</gene>
<dbReference type="InterPro" id="IPR051112">
    <property type="entry name" value="CWC26_splicing_factor"/>
</dbReference>
<reference evidence="3 4" key="1">
    <citation type="submission" date="2024-01" db="EMBL/GenBank/DDBJ databases">
        <title>The genomes of 5 underutilized Papilionoideae crops provide insights into root nodulation and disease resistance.</title>
        <authorList>
            <person name="Yuan L."/>
        </authorList>
    </citation>
    <scope>NUCLEOTIDE SEQUENCE [LARGE SCALE GENOMIC DNA]</scope>
    <source>
        <strain evidence="3">LY-2023</strain>
        <tissue evidence="3">Leaf</tissue>
    </source>
</reference>
<accession>A0AAN9J6S8</accession>
<sequence length="678" mass="77498">MGSSSLKDYLKRYESNTEEERKNKKKKKQRKKSQPQATGLLVVDEDPTWQKPIDLGEENNDNSSDEEKPLIDEDIEVKRMKRLEQLRARRPYHAISEDGSGWVSLSSKPVNPMNLNNDMSPPRKQRIRNDTPSPEPELNPSMSDRKRADLSPHQKLKRYDTPSPDYGTSDLQDLSPPRRGRHDSVSQDALQGSVASDLSPPRRIQKSVKRPGLSDPSHSHSPPSRRARHDSPSLNVVHGSADLSPPRKTHKNVARSDLSDLSHRHSPQDFSLPRRGRHDSPSQDALDGYPASDLSPPRKIQKNVARPVLSDLSHRRSPSPSVKVVSHPSLDPDLSPPRKNAKKLSNPASVNDSKTGLISGKDIRNEIERKKREDLSRFKQMDPSISGRGAEPVYRDKVKGVRISKEEYLKSKQKVEEKPKEKEIEWGKGLAQKREAEAKVKELELEKDKPFARTRDDPELDKMMKERIRWGDPMAHLVKKKYPVPVLPNLGENEKMKESGFVVPQDIPNHSWLKRGLDAAPNRYGIRPGRHWDGVDRSNGFEKEMFKRTNERQARDREAYLWSRKNQKEALRQRIARKAFGNLFLFLPKPGHVAEPSAAQCPPPVNLAVEHQPDLLHRFGPRRRTPSITAVFVGQPLNLFRRLRFGPRLPYSRYSLNLFCQTVLFQSSVVLSYHQFII</sequence>
<dbReference type="PANTHER" id="PTHR31809">
    <property type="entry name" value="BUD13 HOMOLOG"/>
    <property type="match status" value="1"/>
</dbReference>
<dbReference type="AlphaFoldDB" id="A0AAN9J6S8"/>
<evidence type="ECO:0000256" key="1">
    <source>
        <dbReference type="ARBA" id="ARBA00011069"/>
    </source>
</evidence>